<dbReference type="InterPro" id="IPR049326">
    <property type="entry name" value="Rhodopsin_dom_fungi"/>
</dbReference>
<evidence type="ECO:0000256" key="2">
    <source>
        <dbReference type="ARBA" id="ARBA00022692"/>
    </source>
</evidence>
<evidence type="ECO:0000259" key="8">
    <source>
        <dbReference type="Pfam" id="PF20684"/>
    </source>
</evidence>
<feature type="transmembrane region" description="Helical" evidence="7">
    <location>
        <begin position="112"/>
        <end position="134"/>
    </location>
</feature>
<feature type="region of interest" description="Disordered" evidence="6">
    <location>
        <begin position="295"/>
        <end position="365"/>
    </location>
</feature>
<evidence type="ECO:0000256" key="3">
    <source>
        <dbReference type="ARBA" id="ARBA00022989"/>
    </source>
</evidence>
<dbReference type="AlphaFoldDB" id="A0AAD4ETH0"/>
<evidence type="ECO:0000256" key="7">
    <source>
        <dbReference type="SAM" id="Phobius"/>
    </source>
</evidence>
<feature type="transmembrane region" description="Helical" evidence="7">
    <location>
        <begin position="146"/>
        <end position="167"/>
    </location>
</feature>
<comment type="caution">
    <text evidence="9">The sequence shown here is derived from an EMBL/GenBank/DDBJ whole genome shotgun (WGS) entry which is preliminary data.</text>
</comment>
<dbReference type="Proteomes" id="UP001197093">
    <property type="component" value="Unassembled WGS sequence"/>
</dbReference>
<evidence type="ECO:0000256" key="6">
    <source>
        <dbReference type="SAM" id="MobiDB-lite"/>
    </source>
</evidence>
<feature type="transmembrane region" description="Helical" evidence="7">
    <location>
        <begin position="195"/>
        <end position="213"/>
    </location>
</feature>
<evidence type="ECO:0000256" key="4">
    <source>
        <dbReference type="ARBA" id="ARBA00023136"/>
    </source>
</evidence>
<protein>
    <recommendedName>
        <fullName evidence="8">Rhodopsin domain-containing protein</fullName>
    </recommendedName>
</protein>
<dbReference type="EMBL" id="JAHCVI010000003">
    <property type="protein sequence ID" value="KAG7287381.1"/>
    <property type="molecule type" value="Genomic_DNA"/>
</dbReference>
<keyword evidence="3 7" id="KW-1133">Transmembrane helix</keyword>
<comment type="subcellular location">
    <subcellularLocation>
        <location evidence="1">Membrane</location>
        <topology evidence="1">Multi-pass membrane protein</topology>
    </subcellularLocation>
</comment>
<feature type="transmembrane region" description="Helical" evidence="7">
    <location>
        <begin position="38"/>
        <end position="56"/>
    </location>
</feature>
<accession>A0AAD4ETH0</accession>
<feature type="compositionally biased region" description="Low complexity" evidence="6">
    <location>
        <begin position="311"/>
        <end position="323"/>
    </location>
</feature>
<dbReference type="PANTHER" id="PTHR33048">
    <property type="entry name" value="PTH11-LIKE INTEGRAL MEMBRANE PROTEIN (AFU_ORTHOLOGUE AFUA_5G11245)"/>
    <property type="match status" value="1"/>
</dbReference>
<reference evidence="9" key="1">
    <citation type="submission" date="2023-02" db="EMBL/GenBank/DDBJ databases">
        <authorList>
            <person name="Palmer J.M."/>
        </authorList>
    </citation>
    <scope>NUCLEOTIDE SEQUENCE</scope>
    <source>
        <strain evidence="9">FW57</strain>
    </source>
</reference>
<comment type="similarity">
    <text evidence="5">Belongs to the SAT4 family.</text>
</comment>
<dbReference type="GO" id="GO:0016020">
    <property type="term" value="C:membrane"/>
    <property type="evidence" value="ECO:0007669"/>
    <property type="project" value="UniProtKB-SubCell"/>
</dbReference>
<feature type="transmembrane region" description="Helical" evidence="7">
    <location>
        <begin position="68"/>
        <end position="92"/>
    </location>
</feature>
<keyword evidence="10" id="KW-1185">Reference proteome</keyword>
<keyword evidence="2 7" id="KW-0812">Transmembrane</keyword>
<evidence type="ECO:0000256" key="1">
    <source>
        <dbReference type="ARBA" id="ARBA00004141"/>
    </source>
</evidence>
<evidence type="ECO:0000256" key="5">
    <source>
        <dbReference type="ARBA" id="ARBA00038359"/>
    </source>
</evidence>
<dbReference type="Pfam" id="PF20684">
    <property type="entry name" value="Fung_rhodopsin"/>
    <property type="match status" value="1"/>
</dbReference>
<dbReference type="PANTHER" id="PTHR33048:SF47">
    <property type="entry name" value="INTEGRAL MEMBRANE PROTEIN-RELATED"/>
    <property type="match status" value="1"/>
</dbReference>
<dbReference type="InterPro" id="IPR052337">
    <property type="entry name" value="SAT4-like"/>
</dbReference>
<proteinExistence type="inferred from homology"/>
<name>A0AAD4ETH0_9PEZI</name>
<feature type="domain" description="Rhodopsin" evidence="8">
    <location>
        <begin position="52"/>
        <end position="276"/>
    </location>
</feature>
<organism evidence="9 10">
    <name type="scientific">Staphylotrichum longicolle</name>
    <dbReference type="NCBI Taxonomy" id="669026"/>
    <lineage>
        <taxon>Eukaryota</taxon>
        <taxon>Fungi</taxon>
        <taxon>Dikarya</taxon>
        <taxon>Ascomycota</taxon>
        <taxon>Pezizomycotina</taxon>
        <taxon>Sordariomycetes</taxon>
        <taxon>Sordariomycetidae</taxon>
        <taxon>Sordariales</taxon>
        <taxon>Chaetomiaceae</taxon>
        <taxon>Staphylotrichum</taxon>
    </lineage>
</organism>
<evidence type="ECO:0000313" key="9">
    <source>
        <dbReference type="EMBL" id="KAG7287381.1"/>
    </source>
</evidence>
<evidence type="ECO:0000313" key="10">
    <source>
        <dbReference type="Proteomes" id="UP001197093"/>
    </source>
</evidence>
<keyword evidence="4 7" id="KW-0472">Membrane</keyword>
<gene>
    <name evidence="9" type="ORF">NEMBOFW57_006892</name>
</gene>
<sequence>MALLDWAVLAARQAADEGGAASPPGPTGESRAPDLYGFMASFGPLALIAVILRFYTRIRFAKLGWDDITIGIGMILYTGLIVATVFAMRYGLGVHIWEVRRETEQQMQKCGFASQVLYPASLGVIKLSIILFFVRVLPPDHVWRKPLYGIAAWVVASESAFTVALFLQCRPLNFYWDKTVEGTCFDQPKFYYVDAALNMATDLVILSLPWLIFRTLNLSRRRSTLISSIIRLPFLHGLNQSKDPTWDVPNIATWSIAELGSAITLTSIPAIRPLFAHYFPNVMGSLVGKSGLGSNQTPAAGGTGRTKKTTEFSASETTATMTTKQDWHQYIELDDQDDARSKRSADVESQDNILRPNGRHVARAK</sequence>